<dbReference type="EC" id="2.3.1.257" evidence="4"/>
<evidence type="ECO:0000256" key="2">
    <source>
        <dbReference type="ARBA" id="ARBA00004496"/>
    </source>
</evidence>
<comment type="caution">
    <text evidence="14">The sequence shown here is derived from an EMBL/GenBank/DDBJ whole genome shotgun (WGS) entry which is preliminary data.</text>
</comment>
<dbReference type="InterPro" id="IPR039949">
    <property type="entry name" value="NAA40"/>
</dbReference>
<evidence type="ECO:0000256" key="1">
    <source>
        <dbReference type="ARBA" id="ARBA00004123"/>
    </source>
</evidence>
<evidence type="ECO:0000256" key="5">
    <source>
        <dbReference type="ARBA" id="ARBA00015043"/>
    </source>
</evidence>
<proteinExistence type="inferred from homology"/>
<reference evidence="14 15" key="1">
    <citation type="submission" date="2017-10" db="EMBL/GenBank/DDBJ databases">
        <title>Comparative genomics in systemic dimorphic fungi from Ajellomycetaceae.</title>
        <authorList>
            <person name="Munoz J.F."/>
            <person name="Mcewen J.G."/>
            <person name="Clay O.K."/>
            <person name="Cuomo C.A."/>
        </authorList>
    </citation>
    <scope>NUCLEOTIDE SEQUENCE [LARGE SCALE GENOMIC DNA]</scope>
    <source>
        <strain evidence="14 15">UAMH5409</strain>
    </source>
</reference>
<organism evidence="14 15">
    <name type="scientific">Helicocarpus griseus UAMH5409</name>
    <dbReference type="NCBI Taxonomy" id="1447875"/>
    <lineage>
        <taxon>Eukaryota</taxon>
        <taxon>Fungi</taxon>
        <taxon>Dikarya</taxon>
        <taxon>Ascomycota</taxon>
        <taxon>Pezizomycotina</taxon>
        <taxon>Eurotiomycetes</taxon>
        <taxon>Eurotiomycetidae</taxon>
        <taxon>Onygenales</taxon>
        <taxon>Ajellomycetaceae</taxon>
        <taxon>Helicocarpus</taxon>
    </lineage>
</organism>
<comment type="subcellular location">
    <subcellularLocation>
        <location evidence="2">Cytoplasm</location>
    </subcellularLocation>
    <subcellularLocation>
        <location evidence="1">Nucleus</location>
    </subcellularLocation>
</comment>
<feature type="domain" description="N-acetyltransferase" evidence="13">
    <location>
        <begin position="161"/>
        <end position="311"/>
    </location>
</feature>
<dbReference type="EMBL" id="PDNB01000032">
    <property type="protein sequence ID" value="PGH14706.1"/>
    <property type="molecule type" value="Genomic_DNA"/>
</dbReference>
<keyword evidence="15" id="KW-1185">Reference proteome</keyword>
<dbReference type="InterPro" id="IPR000182">
    <property type="entry name" value="GNAT_dom"/>
</dbReference>
<evidence type="ECO:0000313" key="15">
    <source>
        <dbReference type="Proteomes" id="UP000223968"/>
    </source>
</evidence>
<dbReference type="STRING" id="1447875.A0A2B7XZR1"/>
<evidence type="ECO:0000256" key="7">
    <source>
        <dbReference type="ARBA" id="ARBA00022679"/>
    </source>
</evidence>
<sequence>MPSPLPQRVRDSKVTKLVTAPPATRKRGLDEYILENVEDMTKENMTKENKDTVLDASSMVMEPKQKKHTSDKQNPPIKSLPVVESVNAFPVDKFIDYYVPQHIRDFTISIPRPTTTPTDKGQYDTYSLQIDSSSSIPRADLESCFLLVKLTSSEMYKHSTTGWSPAQKKKEMKLRDMRYMLLVRTSSTAEPEPKKGTEKRARIASGGRDIGGFLSFMVTYEDGIEVIYCYEIHLAPELQHRGLGKILLGYLEEIGRTIRLRKAMLTVFRANESAMRFYERMGYREDEFSPKPMKLRNGNIREYDYMILSKELGSKQTTKSDANNTLDVVW</sequence>
<evidence type="ECO:0000259" key="13">
    <source>
        <dbReference type="PROSITE" id="PS51186"/>
    </source>
</evidence>
<dbReference type="OrthoDB" id="424551at2759"/>
<evidence type="ECO:0000256" key="12">
    <source>
        <dbReference type="SAM" id="MobiDB-lite"/>
    </source>
</evidence>
<evidence type="ECO:0000313" key="14">
    <source>
        <dbReference type="EMBL" id="PGH14706.1"/>
    </source>
</evidence>
<name>A0A2B7XZR1_9EURO</name>
<comment type="similarity">
    <text evidence="3">Belongs to the acetyltransferase family. NAA40 subfamily.</text>
</comment>
<dbReference type="InterPro" id="IPR016181">
    <property type="entry name" value="Acyl_CoA_acyltransferase"/>
</dbReference>
<gene>
    <name evidence="14" type="ORF">AJ79_02872</name>
</gene>
<protein>
    <recommendedName>
        <fullName evidence="5">N-alpha-acetyltransferase 40</fullName>
        <ecNumber evidence="4">2.3.1.257</ecNumber>
    </recommendedName>
</protein>
<dbReference type="Gene3D" id="3.40.630.30">
    <property type="match status" value="1"/>
</dbReference>
<keyword evidence="6" id="KW-0963">Cytoplasm</keyword>
<dbReference type="GO" id="GO:0010485">
    <property type="term" value="F:histone H4 acetyltransferase activity"/>
    <property type="evidence" value="ECO:0007669"/>
    <property type="project" value="InterPro"/>
</dbReference>
<dbReference type="GO" id="GO:1990189">
    <property type="term" value="F:protein N-terminal-serine acetyltransferase activity"/>
    <property type="evidence" value="ECO:0007669"/>
    <property type="project" value="UniProtKB-EC"/>
</dbReference>
<dbReference type="GO" id="GO:0005737">
    <property type="term" value="C:cytoplasm"/>
    <property type="evidence" value="ECO:0007669"/>
    <property type="project" value="UniProtKB-SubCell"/>
</dbReference>
<keyword evidence="7" id="KW-0808">Transferase</keyword>
<dbReference type="CDD" id="cd04301">
    <property type="entry name" value="NAT_SF"/>
    <property type="match status" value="1"/>
</dbReference>
<dbReference type="GO" id="GO:0005634">
    <property type="term" value="C:nucleus"/>
    <property type="evidence" value="ECO:0007669"/>
    <property type="project" value="UniProtKB-SubCell"/>
</dbReference>
<accession>A0A2B7XZR1</accession>
<keyword evidence="8" id="KW-0539">Nucleus</keyword>
<comment type="catalytic activity">
    <reaction evidence="10">
        <text>N-terminal L-seryl-[histone H2A] + acetyl-CoA = N-terminal N(alpha)-acetyl-L-seryl-[histone H2A] + CoA + H(+)</text>
        <dbReference type="Rhea" id="RHEA:50600"/>
        <dbReference type="Rhea" id="RHEA-COMP:12742"/>
        <dbReference type="Rhea" id="RHEA-COMP:12744"/>
        <dbReference type="ChEBI" id="CHEBI:15378"/>
        <dbReference type="ChEBI" id="CHEBI:57287"/>
        <dbReference type="ChEBI" id="CHEBI:57288"/>
        <dbReference type="ChEBI" id="CHEBI:64738"/>
        <dbReference type="ChEBI" id="CHEBI:83690"/>
        <dbReference type="EC" id="2.3.1.257"/>
    </reaction>
</comment>
<comment type="catalytic activity">
    <reaction evidence="11">
        <text>N-terminal L-seryl-[histone H4] + acetyl-CoA = N-terminal N(alpha)-acetyl-L-seryl-[histone H4] + CoA + H(+)</text>
        <dbReference type="Rhea" id="RHEA:50596"/>
        <dbReference type="Rhea" id="RHEA-COMP:12740"/>
        <dbReference type="Rhea" id="RHEA-COMP:12743"/>
        <dbReference type="ChEBI" id="CHEBI:15378"/>
        <dbReference type="ChEBI" id="CHEBI:57287"/>
        <dbReference type="ChEBI" id="CHEBI:57288"/>
        <dbReference type="ChEBI" id="CHEBI:64738"/>
        <dbReference type="ChEBI" id="CHEBI:83690"/>
        <dbReference type="EC" id="2.3.1.257"/>
    </reaction>
</comment>
<keyword evidence="9" id="KW-0012">Acyltransferase</keyword>
<dbReference type="PANTHER" id="PTHR20531">
    <property type="entry name" value="N-ALPHA-ACETYLTRANSFERASE 40"/>
    <property type="match status" value="1"/>
</dbReference>
<dbReference type="SUPFAM" id="SSF55729">
    <property type="entry name" value="Acyl-CoA N-acyltransferases (Nat)"/>
    <property type="match status" value="1"/>
</dbReference>
<evidence type="ECO:0000256" key="11">
    <source>
        <dbReference type="ARBA" id="ARBA00049524"/>
    </source>
</evidence>
<dbReference type="PANTHER" id="PTHR20531:SF1">
    <property type="entry name" value="N-ALPHA-ACETYLTRANSFERASE 40"/>
    <property type="match status" value="1"/>
</dbReference>
<dbReference type="PROSITE" id="PS51186">
    <property type="entry name" value="GNAT"/>
    <property type="match status" value="1"/>
</dbReference>
<evidence type="ECO:0000256" key="6">
    <source>
        <dbReference type="ARBA" id="ARBA00022490"/>
    </source>
</evidence>
<dbReference type="AlphaFoldDB" id="A0A2B7XZR1"/>
<evidence type="ECO:0000256" key="3">
    <source>
        <dbReference type="ARBA" id="ARBA00008870"/>
    </source>
</evidence>
<evidence type="ECO:0000256" key="9">
    <source>
        <dbReference type="ARBA" id="ARBA00023315"/>
    </source>
</evidence>
<dbReference type="GO" id="GO:0043998">
    <property type="term" value="F:histone H2A acetyltransferase activity"/>
    <property type="evidence" value="ECO:0007669"/>
    <property type="project" value="InterPro"/>
</dbReference>
<evidence type="ECO:0000256" key="8">
    <source>
        <dbReference type="ARBA" id="ARBA00023242"/>
    </source>
</evidence>
<evidence type="ECO:0000256" key="4">
    <source>
        <dbReference type="ARBA" id="ARBA00012950"/>
    </source>
</evidence>
<feature type="region of interest" description="Disordered" evidence="12">
    <location>
        <begin position="1"/>
        <end position="22"/>
    </location>
</feature>
<dbReference type="Proteomes" id="UP000223968">
    <property type="component" value="Unassembled WGS sequence"/>
</dbReference>
<evidence type="ECO:0000256" key="10">
    <source>
        <dbReference type="ARBA" id="ARBA00047821"/>
    </source>
</evidence>
<dbReference type="Pfam" id="PF00583">
    <property type="entry name" value="Acetyltransf_1"/>
    <property type="match status" value="1"/>
</dbReference>